<dbReference type="Pfam" id="PF00023">
    <property type="entry name" value="Ank"/>
    <property type="match status" value="1"/>
</dbReference>
<gene>
    <name evidence="4" type="ORF">ACA1_076110</name>
</gene>
<dbReference type="AlphaFoldDB" id="L8GM05"/>
<name>L8GM05_ACACF</name>
<organism evidence="4 5">
    <name type="scientific">Acanthamoeba castellanii (strain ATCC 30010 / Neff)</name>
    <dbReference type="NCBI Taxonomy" id="1257118"/>
    <lineage>
        <taxon>Eukaryota</taxon>
        <taxon>Amoebozoa</taxon>
        <taxon>Discosea</taxon>
        <taxon>Longamoebia</taxon>
        <taxon>Centramoebida</taxon>
        <taxon>Acanthamoebidae</taxon>
        <taxon>Acanthamoeba</taxon>
    </lineage>
</organism>
<dbReference type="PROSITE" id="PS50297">
    <property type="entry name" value="ANK_REP_REGION"/>
    <property type="match status" value="2"/>
</dbReference>
<evidence type="ECO:0000313" key="5">
    <source>
        <dbReference type="Proteomes" id="UP000011083"/>
    </source>
</evidence>
<keyword evidence="2 3" id="KW-0040">ANK repeat</keyword>
<evidence type="ECO:0000256" key="3">
    <source>
        <dbReference type="PROSITE-ProRule" id="PRU00023"/>
    </source>
</evidence>
<evidence type="ECO:0000256" key="2">
    <source>
        <dbReference type="ARBA" id="ARBA00023043"/>
    </source>
</evidence>
<keyword evidence="1" id="KW-0677">Repeat</keyword>
<dbReference type="PROSITE" id="PS50088">
    <property type="entry name" value="ANK_REPEAT"/>
    <property type="match status" value="2"/>
</dbReference>
<dbReference type="Pfam" id="PF12796">
    <property type="entry name" value="Ank_2"/>
    <property type="match status" value="1"/>
</dbReference>
<dbReference type="InterPro" id="IPR002110">
    <property type="entry name" value="Ankyrin_rpt"/>
</dbReference>
<dbReference type="PANTHER" id="PTHR24198:SF165">
    <property type="entry name" value="ANKYRIN REPEAT-CONTAINING PROTEIN-RELATED"/>
    <property type="match status" value="1"/>
</dbReference>
<evidence type="ECO:0000313" key="4">
    <source>
        <dbReference type="EMBL" id="ELR13768.1"/>
    </source>
</evidence>
<dbReference type="PANTHER" id="PTHR24198">
    <property type="entry name" value="ANKYRIN REPEAT AND PROTEIN KINASE DOMAIN-CONTAINING PROTEIN"/>
    <property type="match status" value="1"/>
</dbReference>
<dbReference type="KEGG" id="acan:ACA1_076110"/>
<dbReference type="GeneID" id="14914380"/>
<proteinExistence type="predicted"/>
<dbReference type="InterPro" id="IPR036770">
    <property type="entry name" value="Ankyrin_rpt-contain_sf"/>
</dbReference>
<reference evidence="4 5" key="1">
    <citation type="journal article" date="2013" name="Genome Biol.">
        <title>Genome of Acanthamoeba castellanii highlights extensive lateral gene transfer and early evolution of tyrosine kinase signaling.</title>
        <authorList>
            <person name="Clarke M."/>
            <person name="Lohan A.J."/>
            <person name="Liu B."/>
            <person name="Lagkouvardos I."/>
            <person name="Roy S."/>
            <person name="Zafar N."/>
            <person name="Bertelli C."/>
            <person name="Schilde C."/>
            <person name="Kianianmomeni A."/>
            <person name="Burglin T.R."/>
            <person name="Frech C."/>
            <person name="Turcotte B."/>
            <person name="Kopec K.O."/>
            <person name="Synnott J.M."/>
            <person name="Choo C."/>
            <person name="Paponov I."/>
            <person name="Finkler A."/>
            <person name="Soon Heng Tan C."/>
            <person name="Hutchins A.P."/>
            <person name="Weinmeier T."/>
            <person name="Rattei T."/>
            <person name="Chu J.S."/>
            <person name="Gimenez G."/>
            <person name="Irimia M."/>
            <person name="Rigden D.J."/>
            <person name="Fitzpatrick D.A."/>
            <person name="Lorenzo-Morales J."/>
            <person name="Bateman A."/>
            <person name="Chiu C.H."/>
            <person name="Tang P."/>
            <person name="Hegemann P."/>
            <person name="Fromm H."/>
            <person name="Raoult D."/>
            <person name="Greub G."/>
            <person name="Miranda-Saavedra D."/>
            <person name="Chen N."/>
            <person name="Nash P."/>
            <person name="Ginger M.L."/>
            <person name="Horn M."/>
            <person name="Schaap P."/>
            <person name="Caler L."/>
            <person name="Loftus B."/>
        </authorList>
    </citation>
    <scope>NUCLEOTIDE SEQUENCE [LARGE SCALE GENOMIC DNA]</scope>
    <source>
        <strain evidence="4 5">Neff</strain>
    </source>
</reference>
<dbReference type="Gene3D" id="1.25.40.20">
    <property type="entry name" value="Ankyrin repeat-containing domain"/>
    <property type="match status" value="1"/>
</dbReference>
<dbReference type="OrthoDB" id="539213at2759"/>
<feature type="repeat" description="ANK" evidence="3">
    <location>
        <begin position="66"/>
        <end position="98"/>
    </location>
</feature>
<dbReference type="VEuPathDB" id="AmoebaDB:ACA1_076110"/>
<protein>
    <submittedName>
        <fullName evidence="4">Ankyrin repeat containing protein</fullName>
    </submittedName>
</protein>
<evidence type="ECO:0000256" key="1">
    <source>
        <dbReference type="ARBA" id="ARBA00022737"/>
    </source>
</evidence>
<sequence length="180" mass="19480">MRAVLCLKRHSTIQRTVVLAPPEEIRKVTNQCAYDTFEWALSQGHDKVAISLVERDPAFVHGRYTRGITPLMKAVPTGRIPVIAALIQHGASVNAADSGGSTPLMAAACMALFDVVRFLLEQPGLNIDAVDLDGMSALHWAVWAVQPDIVQLLLDKGANPLLLVQALLQRLGTSQDQSPP</sequence>
<accession>L8GM05</accession>
<dbReference type="SMART" id="SM00248">
    <property type="entry name" value="ANK"/>
    <property type="match status" value="3"/>
</dbReference>
<dbReference type="Proteomes" id="UP000011083">
    <property type="component" value="Unassembled WGS sequence"/>
</dbReference>
<dbReference type="RefSeq" id="XP_004335781.1">
    <property type="nucleotide sequence ID" value="XM_004335733.1"/>
</dbReference>
<dbReference type="SUPFAM" id="SSF48403">
    <property type="entry name" value="Ankyrin repeat"/>
    <property type="match status" value="1"/>
</dbReference>
<keyword evidence="5" id="KW-1185">Reference proteome</keyword>
<dbReference type="STRING" id="1257118.L8GM05"/>
<feature type="repeat" description="ANK" evidence="3">
    <location>
        <begin position="133"/>
        <end position="159"/>
    </location>
</feature>
<dbReference type="GO" id="GO:0005737">
    <property type="term" value="C:cytoplasm"/>
    <property type="evidence" value="ECO:0007669"/>
    <property type="project" value="TreeGrafter"/>
</dbReference>
<dbReference type="EMBL" id="KB008074">
    <property type="protein sequence ID" value="ELR13768.1"/>
    <property type="molecule type" value="Genomic_DNA"/>
</dbReference>